<feature type="region of interest" description="Disordered" evidence="1">
    <location>
        <begin position="270"/>
        <end position="298"/>
    </location>
</feature>
<evidence type="ECO:0000313" key="3">
    <source>
        <dbReference type="Proteomes" id="UP000724874"/>
    </source>
</evidence>
<dbReference type="Proteomes" id="UP000724874">
    <property type="component" value="Unassembled WGS sequence"/>
</dbReference>
<organism evidence="2 3">
    <name type="scientific">Gymnopilus junonius</name>
    <name type="common">Spectacular rustgill mushroom</name>
    <name type="synonym">Gymnopilus spectabilis subsp. junonius</name>
    <dbReference type="NCBI Taxonomy" id="109634"/>
    <lineage>
        <taxon>Eukaryota</taxon>
        <taxon>Fungi</taxon>
        <taxon>Dikarya</taxon>
        <taxon>Basidiomycota</taxon>
        <taxon>Agaricomycotina</taxon>
        <taxon>Agaricomycetes</taxon>
        <taxon>Agaricomycetidae</taxon>
        <taxon>Agaricales</taxon>
        <taxon>Agaricineae</taxon>
        <taxon>Hymenogastraceae</taxon>
        <taxon>Gymnopilus</taxon>
    </lineage>
</organism>
<gene>
    <name evidence="2" type="ORF">CPB84DRAFT_1790194</name>
</gene>
<feature type="region of interest" description="Disordered" evidence="1">
    <location>
        <begin position="336"/>
        <end position="400"/>
    </location>
</feature>
<dbReference type="AlphaFoldDB" id="A0A9P5NGA2"/>
<proteinExistence type="predicted"/>
<name>A0A9P5NGA2_GYMJU</name>
<accession>A0A9P5NGA2</accession>
<reference evidence="2" key="1">
    <citation type="submission" date="2020-11" db="EMBL/GenBank/DDBJ databases">
        <authorList>
            <consortium name="DOE Joint Genome Institute"/>
            <person name="Ahrendt S."/>
            <person name="Riley R."/>
            <person name="Andreopoulos W."/>
            <person name="LaButti K."/>
            <person name="Pangilinan J."/>
            <person name="Ruiz-duenas F.J."/>
            <person name="Barrasa J.M."/>
            <person name="Sanchez-Garcia M."/>
            <person name="Camarero S."/>
            <person name="Miyauchi S."/>
            <person name="Serrano A."/>
            <person name="Linde D."/>
            <person name="Babiker R."/>
            <person name="Drula E."/>
            <person name="Ayuso-Fernandez I."/>
            <person name="Pacheco R."/>
            <person name="Padilla G."/>
            <person name="Ferreira P."/>
            <person name="Barriuso J."/>
            <person name="Kellner H."/>
            <person name="Castanera R."/>
            <person name="Alfaro M."/>
            <person name="Ramirez L."/>
            <person name="Pisabarro A.G."/>
            <person name="Kuo A."/>
            <person name="Tritt A."/>
            <person name="Lipzen A."/>
            <person name="He G."/>
            <person name="Yan M."/>
            <person name="Ng V."/>
            <person name="Cullen D."/>
            <person name="Martin F."/>
            <person name="Rosso M.-N."/>
            <person name="Henrissat B."/>
            <person name="Hibbett D."/>
            <person name="Martinez A.T."/>
            <person name="Grigoriev I.V."/>
        </authorList>
    </citation>
    <scope>NUCLEOTIDE SEQUENCE</scope>
    <source>
        <strain evidence="2">AH 44721</strain>
    </source>
</reference>
<evidence type="ECO:0000256" key="1">
    <source>
        <dbReference type="SAM" id="MobiDB-lite"/>
    </source>
</evidence>
<dbReference type="EMBL" id="JADNYJ010000117">
    <property type="protein sequence ID" value="KAF8883157.1"/>
    <property type="molecule type" value="Genomic_DNA"/>
</dbReference>
<comment type="caution">
    <text evidence="2">The sequence shown here is derived from an EMBL/GenBank/DDBJ whole genome shotgun (WGS) entry which is preliminary data.</text>
</comment>
<protein>
    <submittedName>
        <fullName evidence="2">Uncharacterized protein</fullName>
    </submittedName>
</protein>
<feature type="compositionally biased region" description="Polar residues" evidence="1">
    <location>
        <begin position="337"/>
        <end position="369"/>
    </location>
</feature>
<evidence type="ECO:0000313" key="2">
    <source>
        <dbReference type="EMBL" id="KAF8883157.1"/>
    </source>
</evidence>
<keyword evidence="3" id="KW-1185">Reference proteome</keyword>
<sequence length="400" mass="44180">MANYLSPSLINGAQPLGLSLDTLFPVDGTSDMDEEAKRLEAESLTIEYFRKFWTSTLPFPENISGRLSEDVRGELRVLLNDVNLLFSFIERDVDIRKRTCVAKPFFMPCFKSLSVLGLTRLGWSHLFGMLFYPTYIRNIESKNVGIWALVPCGHIVKMLSPMEIWTFFQYSQILESELMGTHTLTCVPDVHLITPSLTIYNSMPLKITVSTPSDAGSGAPVKNMYSIAAQGFALMMRELDNLISQGLLEGSSVIMNTSLFPWDTVPRPVTHSGPSLPPSAFTTGGQSTQFAKPPVSTAEVPANAHEGDINTLPKWFLQQVSESSVTDLAEYLKRSLRASSEGPSRQNTPAPSMPTNDNTGSGEPSSSTIDPDLLFKVPGEDGKNDPVWNEFMNDEGDTHW</sequence>
<feature type="compositionally biased region" description="Polar residues" evidence="1">
    <location>
        <begin position="280"/>
        <end position="290"/>
    </location>
</feature>